<evidence type="ECO:0000313" key="3">
    <source>
        <dbReference type="Proteomes" id="UP000683557"/>
    </source>
</evidence>
<name>A0ABX8J617_9BACT</name>
<keyword evidence="2" id="KW-0012">Acyltransferase</keyword>
<dbReference type="EMBL" id="CP076723">
    <property type="protein sequence ID" value="QWV92762.1"/>
    <property type="molecule type" value="Genomic_DNA"/>
</dbReference>
<dbReference type="RefSeq" id="WP_216799523.1">
    <property type="nucleotide sequence ID" value="NZ_CP076723.1"/>
</dbReference>
<dbReference type="EC" id="2.3.1.-" evidence="2"/>
<sequence length="379" mass="43056">MNFEFVGDSAGFCSIAKDWESLEARAGGHLFQNHRFLKSWLQATGDGEKSRPAVVLGWEGERLMAVFPGCLMRSGFPFLTWMGGLNIVDYGDILFDQNASISADAFLDMAFALLKKKVGFHLYYLHNVRRDARAFNYLERNFTHYRDEVAPFVPLVGDFESYLESLRQFRKNMRSDTLRQMKRMASLGVFEFRIVKPQQSDDAASPGAADAVEVFVTQKRRQFEETGVAGALMRPGYDEFYQTEASENPHAHISCLTLDGKIIAVHFGYLYGDRFYYLMPAYDPGYAKYSPGRVLTYFLLQHCYSRGVQVFDFALGAEPYKYEWTADQMEETSFIGGGFWGKYLVLALKGKKAIARRLAAIGKERTPGGRSQEARDVTH</sequence>
<reference evidence="2 3" key="1">
    <citation type="submission" date="2021-06" db="EMBL/GenBank/DDBJ databases">
        <title>Gemonas diversity in paddy soil.</title>
        <authorList>
            <person name="Liu G."/>
        </authorList>
    </citation>
    <scope>NUCLEOTIDE SEQUENCE [LARGE SCALE GENOMIC DNA]</scope>
    <source>
        <strain evidence="2 3">RG10</strain>
    </source>
</reference>
<evidence type="ECO:0000259" key="1">
    <source>
        <dbReference type="Pfam" id="PF13480"/>
    </source>
</evidence>
<dbReference type="InterPro" id="IPR038740">
    <property type="entry name" value="BioF2-like_GNAT_dom"/>
</dbReference>
<accession>A0ABX8J617</accession>
<dbReference type="Proteomes" id="UP000683557">
    <property type="component" value="Chromosome"/>
</dbReference>
<keyword evidence="2" id="KW-0808">Transferase</keyword>
<dbReference type="GO" id="GO:0016746">
    <property type="term" value="F:acyltransferase activity"/>
    <property type="evidence" value="ECO:0007669"/>
    <property type="project" value="UniProtKB-KW"/>
</dbReference>
<gene>
    <name evidence="2" type="ORF">KP004_16505</name>
</gene>
<evidence type="ECO:0000313" key="2">
    <source>
        <dbReference type="EMBL" id="QWV92762.1"/>
    </source>
</evidence>
<protein>
    <submittedName>
        <fullName evidence="2">GNAT family N-acetyltransferase</fullName>
        <ecNumber evidence="2">2.3.1.-</ecNumber>
    </submittedName>
</protein>
<organism evidence="2 3">
    <name type="scientific">Geomonas oryzisoli</name>
    <dbReference type="NCBI Taxonomy" id="2847992"/>
    <lineage>
        <taxon>Bacteria</taxon>
        <taxon>Pseudomonadati</taxon>
        <taxon>Thermodesulfobacteriota</taxon>
        <taxon>Desulfuromonadia</taxon>
        <taxon>Geobacterales</taxon>
        <taxon>Geobacteraceae</taxon>
        <taxon>Geomonas</taxon>
    </lineage>
</organism>
<keyword evidence="3" id="KW-1185">Reference proteome</keyword>
<proteinExistence type="predicted"/>
<feature type="domain" description="BioF2-like acetyltransferase" evidence="1">
    <location>
        <begin position="172"/>
        <end position="321"/>
    </location>
</feature>
<dbReference type="Pfam" id="PF13480">
    <property type="entry name" value="Acetyltransf_6"/>
    <property type="match status" value="1"/>
</dbReference>